<evidence type="ECO:0000313" key="3">
    <source>
        <dbReference type="Proteomes" id="UP000093000"/>
    </source>
</evidence>
<evidence type="ECO:0000313" key="2">
    <source>
        <dbReference type="EMBL" id="OBZ91894.1"/>
    </source>
</evidence>
<proteinExistence type="predicted"/>
<dbReference type="OrthoDB" id="5593200at2759"/>
<evidence type="ECO:0008006" key="4">
    <source>
        <dbReference type="Google" id="ProtNLM"/>
    </source>
</evidence>
<dbReference type="InParanoid" id="A0A1C7NWR6"/>
<dbReference type="AlphaFoldDB" id="A0A1C7NWR6"/>
<organism evidence="2 3">
    <name type="scientific">Choanephora cucurbitarum</name>
    <dbReference type="NCBI Taxonomy" id="101091"/>
    <lineage>
        <taxon>Eukaryota</taxon>
        <taxon>Fungi</taxon>
        <taxon>Fungi incertae sedis</taxon>
        <taxon>Mucoromycota</taxon>
        <taxon>Mucoromycotina</taxon>
        <taxon>Mucoromycetes</taxon>
        <taxon>Mucorales</taxon>
        <taxon>Mucorineae</taxon>
        <taxon>Choanephoraceae</taxon>
        <taxon>Choanephoroideae</taxon>
        <taxon>Choanephora</taxon>
    </lineage>
</organism>
<dbReference type="Pfam" id="PF06910">
    <property type="entry name" value="MEA1"/>
    <property type="match status" value="1"/>
</dbReference>
<name>A0A1C7NWR6_9FUNG</name>
<accession>A0A1C7NWR6</accession>
<dbReference type="Proteomes" id="UP000093000">
    <property type="component" value="Unassembled WGS sequence"/>
</dbReference>
<comment type="caution">
    <text evidence="2">The sequence shown here is derived from an EMBL/GenBank/DDBJ whole genome shotgun (WGS) entry which is preliminary data.</text>
</comment>
<sequence length="127" mass="14989">MNEIDEDFVEDFARQLDSIVRIQEQHQEEEDEEESFNEDTSEYQQIPQDEEDMYQQLMSEEEEIEEEVEVDLDAPLVIKVEPSNQLNSETSDLIRSIMSNIQLSNDAIPDWAKKIPEDAWLPRVKEN</sequence>
<dbReference type="EMBL" id="LUGH01000001">
    <property type="protein sequence ID" value="OBZ91894.1"/>
    <property type="molecule type" value="Genomic_DNA"/>
</dbReference>
<feature type="region of interest" description="Disordered" evidence="1">
    <location>
        <begin position="24"/>
        <end position="45"/>
    </location>
</feature>
<feature type="compositionally biased region" description="Acidic residues" evidence="1">
    <location>
        <begin position="27"/>
        <end position="41"/>
    </location>
</feature>
<keyword evidence="3" id="KW-1185">Reference proteome</keyword>
<protein>
    <recommendedName>
        <fullName evidence="4">Male-enhanced antigen 1</fullName>
    </recommendedName>
</protein>
<evidence type="ECO:0000256" key="1">
    <source>
        <dbReference type="SAM" id="MobiDB-lite"/>
    </source>
</evidence>
<gene>
    <name evidence="2" type="ORF">A0J61_00057</name>
</gene>
<reference evidence="2 3" key="1">
    <citation type="submission" date="2016-03" db="EMBL/GenBank/DDBJ databases">
        <title>Choanephora cucurbitarum.</title>
        <authorList>
            <person name="Min B."/>
            <person name="Park H."/>
            <person name="Park J.-H."/>
            <person name="Shin H.-D."/>
            <person name="Choi I.-G."/>
        </authorList>
    </citation>
    <scope>NUCLEOTIDE SEQUENCE [LARGE SCALE GENOMIC DNA]</scope>
    <source>
        <strain evidence="2 3">KUS-F28377</strain>
    </source>
</reference>